<organism evidence="5 8">
    <name type="scientific">Phocaeicola plebeius</name>
    <dbReference type="NCBI Taxonomy" id="310297"/>
    <lineage>
        <taxon>Bacteria</taxon>
        <taxon>Pseudomonadati</taxon>
        <taxon>Bacteroidota</taxon>
        <taxon>Bacteroidia</taxon>
        <taxon>Bacteroidales</taxon>
        <taxon>Bacteroidaceae</taxon>
        <taxon>Phocaeicola</taxon>
    </lineage>
</organism>
<dbReference type="Gene3D" id="3.30.2130.10">
    <property type="entry name" value="VC0802-like"/>
    <property type="match status" value="1"/>
</dbReference>
<evidence type="ECO:0000313" key="3">
    <source>
        <dbReference type="EMBL" id="OKZ09817.1"/>
    </source>
</evidence>
<reference evidence="3 6" key="1">
    <citation type="journal article" date="2016" name="Nat. Biotechnol.">
        <title>Measurement of bacterial replication rates in microbial communities.</title>
        <authorList>
            <person name="Brown C.T."/>
            <person name="Olm M.R."/>
            <person name="Thomas B.C."/>
            <person name="Banfield J.F."/>
        </authorList>
    </citation>
    <scope>NUCLEOTIDE SEQUENCE [LARGE SCALE GENOMIC DNA]</scope>
    <source>
        <strain evidence="3">45_130</strain>
    </source>
</reference>
<dbReference type="Pfam" id="PF19571">
    <property type="entry name" value="ACT_8"/>
    <property type="match status" value="1"/>
</dbReference>
<dbReference type="Proteomes" id="UP000284361">
    <property type="component" value="Unassembled WGS sequence"/>
</dbReference>
<evidence type="ECO:0000313" key="6">
    <source>
        <dbReference type="Proteomes" id="UP000186685"/>
    </source>
</evidence>
<evidence type="ECO:0000313" key="2">
    <source>
        <dbReference type="EMBL" id="HJF81823.1"/>
    </source>
</evidence>
<dbReference type="PANTHER" id="PTHR40099">
    <property type="entry name" value="ACETOLACTATE SYNTHASE, SMALL SUBUNIT"/>
    <property type="match status" value="1"/>
</dbReference>
<dbReference type="AlphaFoldDB" id="A0A1Q6GEW6"/>
<proteinExistence type="predicted"/>
<feature type="domain" description="ACT" evidence="1">
    <location>
        <begin position="1"/>
        <end position="141"/>
    </location>
</feature>
<dbReference type="InterPro" id="IPR045739">
    <property type="entry name" value="ACT_dom_pair"/>
</dbReference>
<reference evidence="2" key="3">
    <citation type="journal article" date="2021" name="PeerJ">
        <title>Extensive microbial diversity within the chicken gut microbiome revealed by metagenomics and culture.</title>
        <authorList>
            <person name="Gilroy R."/>
            <person name="Ravi A."/>
            <person name="Getino M."/>
            <person name="Pursley I."/>
            <person name="Horton D.L."/>
            <person name="Alikhan N.F."/>
            <person name="Baker D."/>
            <person name="Gharbi K."/>
            <person name="Hall N."/>
            <person name="Watson M."/>
            <person name="Adriaenssens E.M."/>
            <person name="Foster-Nyarko E."/>
            <person name="Jarju S."/>
            <person name="Secka A."/>
            <person name="Antonio M."/>
            <person name="Oren A."/>
            <person name="Chaudhuri R.R."/>
            <person name="La Ragione R."/>
            <person name="Hildebrand F."/>
            <person name="Pallen M.J."/>
        </authorList>
    </citation>
    <scope>NUCLEOTIDE SEQUENCE</scope>
    <source>
        <strain evidence="2">9794</strain>
    </source>
</reference>
<dbReference type="InterPro" id="IPR045865">
    <property type="entry name" value="ACT-like_dom_sf"/>
</dbReference>
<protein>
    <submittedName>
        <fullName evidence="5">Amino acid-binding protein</fullName>
    </submittedName>
</protein>
<evidence type="ECO:0000313" key="5">
    <source>
        <dbReference type="EMBL" id="RHD48631.1"/>
    </source>
</evidence>
<reference evidence="2" key="4">
    <citation type="submission" date="2021-09" db="EMBL/GenBank/DDBJ databases">
        <authorList>
            <person name="Gilroy R."/>
        </authorList>
    </citation>
    <scope>NUCLEOTIDE SEQUENCE</scope>
    <source>
        <strain evidence="2">9794</strain>
    </source>
</reference>
<reference evidence="7 8" key="2">
    <citation type="submission" date="2018-08" db="EMBL/GenBank/DDBJ databases">
        <title>A genome reference for cultivated species of the human gut microbiota.</title>
        <authorList>
            <person name="Zou Y."/>
            <person name="Xue W."/>
            <person name="Luo G."/>
        </authorList>
    </citation>
    <scope>NUCLEOTIDE SEQUENCE [LARGE SCALE GENOMIC DNA]</scope>
    <source>
        <strain evidence="5 8">AM31-10</strain>
        <strain evidence="4 7">OM06-2</strain>
    </source>
</reference>
<evidence type="ECO:0000259" key="1">
    <source>
        <dbReference type="Pfam" id="PF19571"/>
    </source>
</evidence>
<sequence>MTIHQLSVFVENKSGTLLQVLELLKEAHIQLIASTISDTVEYGIYRIICSEPLRAYEVLKDAGISANVSEVFAISLDNEPGRAADAIRSFSETGIGISYLYSFLLGGKGILVFRTDNTEKTREVILEKKLQYIEEENLMKMA</sequence>
<gene>
    <name evidence="3" type="ORF">BHV76_08035</name>
    <name evidence="5" type="ORF">DW789_14595</name>
    <name evidence="4" type="ORF">DXB87_08290</name>
    <name evidence="2" type="ORF">K8V40_09270</name>
</gene>
<dbReference type="PANTHER" id="PTHR40099:SF1">
    <property type="entry name" value="ACETOLACTATE SYNTHASE, SMALL SUBUNIT"/>
    <property type="match status" value="1"/>
</dbReference>
<dbReference type="EMBL" id="QSTW01000009">
    <property type="protein sequence ID" value="RGM91289.1"/>
    <property type="molecule type" value="Genomic_DNA"/>
</dbReference>
<dbReference type="Proteomes" id="UP000260814">
    <property type="component" value="Unassembled WGS sequence"/>
</dbReference>
<dbReference type="RefSeq" id="WP_007558483.1">
    <property type="nucleotide sequence ID" value="NZ_CABKPU010000016.1"/>
</dbReference>
<dbReference type="Proteomes" id="UP000722357">
    <property type="component" value="Unassembled WGS sequence"/>
</dbReference>
<dbReference type="EMBL" id="MNQR01000021">
    <property type="protein sequence ID" value="OKZ09817.1"/>
    <property type="molecule type" value="Genomic_DNA"/>
</dbReference>
<evidence type="ECO:0000313" key="8">
    <source>
        <dbReference type="Proteomes" id="UP000284361"/>
    </source>
</evidence>
<dbReference type="Proteomes" id="UP000186685">
    <property type="component" value="Unassembled WGS sequence"/>
</dbReference>
<dbReference type="EMBL" id="DYWE01000094">
    <property type="protein sequence ID" value="HJF81823.1"/>
    <property type="molecule type" value="Genomic_DNA"/>
</dbReference>
<dbReference type="GeneID" id="43183455"/>
<comment type="caution">
    <text evidence="5">The sequence shown here is derived from an EMBL/GenBank/DDBJ whole genome shotgun (WGS) entry which is preliminary data.</text>
</comment>
<evidence type="ECO:0000313" key="4">
    <source>
        <dbReference type="EMBL" id="RGM91289.1"/>
    </source>
</evidence>
<evidence type="ECO:0000313" key="7">
    <source>
        <dbReference type="Proteomes" id="UP000260814"/>
    </source>
</evidence>
<dbReference type="SUPFAM" id="SSF55021">
    <property type="entry name" value="ACT-like"/>
    <property type="match status" value="2"/>
</dbReference>
<dbReference type="EMBL" id="QSJG01000044">
    <property type="protein sequence ID" value="RHD48631.1"/>
    <property type="molecule type" value="Genomic_DNA"/>
</dbReference>
<accession>A0A1Q6GEW6</accession>
<name>A0A1Q6GEW6_9BACT</name>